<organism evidence="1">
    <name type="scientific">Myoviridae sp. ctshb19</name>
    <dbReference type="NCBI Taxonomy" id="2825194"/>
    <lineage>
        <taxon>Viruses</taxon>
        <taxon>Duplodnaviria</taxon>
        <taxon>Heunggongvirae</taxon>
        <taxon>Uroviricota</taxon>
        <taxon>Caudoviricetes</taxon>
    </lineage>
</organism>
<name>A0A8S5UGD7_9CAUD</name>
<protein>
    <submittedName>
        <fullName evidence="1">Uncharacterized protein</fullName>
    </submittedName>
</protein>
<reference evidence="1" key="1">
    <citation type="journal article" date="2021" name="Proc. Natl. Acad. Sci. U.S.A.">
        <title>A Catalog of Tens of Thousands of Viruses from Human Metagenomes Reveals Hidden Associations with Chronic Diseases.</title>
        <authorList>
            <person name="Tisza M.J."/>
            <person name="Buck C.B."/>
        </authorList>
    </citation>
    <scope>NUCLEOTIDE SEQUENCE</scope>
    <source>
        <strain evidence="1">Ctshb19</strain>
    </source>
</reference>
<evidence type="ECO:0000313" key="1">
    <source>
        <dbReference type="EMBL" id="DAF93446.1"/>
    </source>
</evidence>
<accession>A0A8S5UGD7</accession>
<sequence length="92" mass="10409">MDIKIDTEAVCHQLQEQIPDQYAVFYCRIEPVAGEEAHTFEVLIPETDAEFGLTVKANGTVEVMRCNPDDGSKTLMQIMINKLLNRGFIQVH</sequence>
<dbReference type="EMBL" id="BK016086">
    <property type="protein sequence ID" value="DAF93446.1"/>
    <property type="molecule type" value="Genomic_DNA"/>
</dbReference>
<proteinExistence type="predicted"/>